<dbReference type="SUPFAM" id="SSF55874">
    <property type="entry name" value="ATPase domain of HSP90 chaperone/DNA topoisomerase II/histidine kinase"/>
    <property type="match status" value="1"/>
</dbReference>
<organism evidence="7 8">
    <name type="scientific">Ketobacter alkanivorans</name>
    <dbReference type="NCBI Taxonomy" id="1917421"/>
    <lineage>
        <taxon>Bacteria</taxon>
        <taxon>Pseudomonadati</taxon>
        <taxon>Pseudomonadota</taxon>
        <taxon>Gammaproteobacteria</taxon>
        <taxon>Pseudomonadales</taxon>
        <taxon>Ketobacteraceae</taxon>
        <taxon>Ketobacter</taxon>
    </lineage>
</organism>
<dbReference type="InterPro" id="IPR005467">
    <property type="entry name" value="His_kinase_dom"/>
</dbReference>
<reference evidence="8" key="1">
    <citation type="submission" date="2017-08" db="EMBL/GenBank/DDBJ databases">
        <title>Direct submision.</title>
        <authorList>
            <person name="Kim S.-J."/>
            <person name="Rhee S.-K."/>
        </authorList>
    </citation>
    <scope>NUCLEOTIDE SEQUENCE [LARGE SCALE GENOMIC DNA]</scope>
    <source>
        <strain evidence="8">GI5</strain>
    </source>
</reference>
<dbReference type="EC" id="2.7.13.3" evidence="2"/>
<feature type="transmembrane region" description="Helical" evidence="5">
    <location>
        <begin position="31"/>
        <end position="53"/>
    </location>
</feature>
<dbReference type="SUPFAM" id="SSF47384">
    <property type="entry name" value="Homodimeric domain of signal transducing histidine kinase"/>
    <property type="match status" value="1"/>
</dbReference>
<dbReference type="PRINTS" id="PR00344">
    <property type="entry name" value="BCTRLSENSOR"/>
</dbReference>
<dbReference type="Gene3D" id="3.30.565.10">
    <property type="entry name" value="Histidine kinase-like ATPase, C-terminal domain"/>
    <property type="match status" value="1"/>
</dbReference>
<dbReference type="SMART" id="SM00387">
    <property type="entry name" value="HATPase_c"/>
    <property type="match status" value="1"/>
</dbReference>
<dbReference type="Pfam" id="PF02518">
    <property type="entry name" value="HATPase_c"/>
    <property type="match status" value="1"/>
</dbReference>
<evidence type="ECO:0000256" key="1">
    <source>
        <dbReference type="ARBA" id="ARBA00000085"/>
    </source>
</evidence>
<dbReference type="RefSeq" id="WP_101894148.1">
    <property type="nucleotide sequence ID" value="NZ_CP022684.1"/>
</dbReference>
<dbReference type="InterPro" id="IPR036097">
    <property type="entry name" value="HisK_dim/P_sf"/>
</dbReference>
<dbReference type="PANTHER" id="PTHR43065">
    <property type="entry name" value="SENSOR HISTIDINE KINASE"/>
    <property type="match status" value="1"/>
</dbReference>
<proteinExistence type="predicted"/>
<dbReference type="PROSITE" id="PS50109">
    <property type="entry name" value="HIS_KIN"/>
    <property type="match status" value="1"/>
</dbReference>
<feature type="domain" description="Histidine kinase" evidence="6">
    <location>
        <begin position="363"/>
        <end position="606"/>
    </location>
</feature>
<evidence type="ECO:0000256" key="4">
    <source>
        <dbReference type="SAM" id="Coils"/>
    </source>
</evidence>
<feature type="coiled-coil region" evidence="4">
    <location>
        <begin position="324"/>
        <end position="354"/>
    </location>
</feature>
<evidence type="ECO:0000313" key="7">
    <source>
        <dbReference type="EMBL" id="AUM12765.1"/>
    </source>
</evidence>
<dbReference type="AlphaFoldDB" id="A0A2K9LMQ7"/>
<accession>A0A2K9LMQ7</accession>
<evidence type="ECO:0000313" key="8">
    <source>
        <dbReference type="Proteomes" id="UP000235116"/>
    </source>
</evidence>
<dbReference type="Gene3D" id="1.10.287.130">
    <property type="match status" value="1"/>
</dbReference>
<keyword evidence="5" id="KW-1133">Transmembrane helix</keyword>
<dbReference type="PANTHER" id="PTHR43065:SF50">
    <property type="entry name" value="HISTIDINE KINASE"/>
    <property type="match status" value="1"/>
</dbReference>
<dbReference type="InterPro" id="IPR004358">
    <property type="entry name" value="Sig_transdc_His_kin-like_C"/>
</dbReference>
<evidence type="ECO:0000256" key="3">
    <source>
        <dbReference type="ARBA" id="ARBA00022553"/>
    </source>
</evidence>
<dbReference type="OrthoDB" id="1931120at2"/>
<dbReference type="Proteomes" id="UP000235116">
    <property type="component" value="Chromosome"/>
</dbReference>
<keyword evidence="8" id="KW-1185">Reference proteome</keyword>
<sequence length="614" mass="68566">MSKNSTDQMVLMAQMMADSDDHRLKMRLDSYLPLLFIVVVGIIVTIIALYSAIQWENHVEITIAETNERAYYNEANRNLTTQKQNTNAIRGFIESSSFVDADEFKSFSLRLLGAHSNIEFVATLNYKNLNYIEPASESRQTHLQYLVNHITPLVRNHANENAFINLQFPGDSIKYVAHILILPSEKPEAPMIIISAAPLPSLISGMTSTQHAHLTLTDSFGLSTSVDINSHIKDVDLYVSQYDFDDTHLTLATQNTLETLQSASFLKWILVAFSLVFTISLCIQFIVARRSIKNLANLAVQRANDLTAINSDLTDEIFSRIEFQAELLSKNQKIQNMNKQLEEAQNQLIQQEKLASLGQLAAGVAHEINNPVGFINSNLTMLKKYADRALELITTLDASLSGIADEDLMTTINQKKKALKIDSIKRNMLAVIDESMEGVTRVKQIVQDLKDFSRIDEAEWQWTDLHAGIDSTLNIAWNEIKYKAVVHKEYGELPNVECVPSQINQVIMNLLVNSAHAMENSGNIYLRTSAQKDTITIEVEDDGCGIPEKIIGKIFDPFFTTKEVGKGTGLGLSLSYGIIKKHNGELSVKSRPGEGTTFTITLPISRKLSDDKAA</sequence>
<dbReference type="EMBL" id="CP022684">
    <property type="protein sequence ID" value="AUM12765.1"/>
    <property type="molecule type" value="Genomic_DNA"/>
</dbReference>
<keyword evidence="3" id="KW-0597">Phosphoprotein</keyword>
<gene>
    <name evidence="7" type="ORF">Kalk_10190</name>
</gene>
<keyword evidence="5" id="KW-0812">Transmembrane</keyword>
<evidence type="ECO:0000259" key="6">
    <source>
        <dbReference type="PROSITE" id="PS50109"/>
    </source>
</evidence>
<dbReference type="InterPro" id="IPR036890">
    <property type="entry name" value="HATPase_C_sf"/>
</dbReference>
<dbReference type="SMART" id="SM00388">
    <property type="entry name" value="HisKA"/>
    <property type="match status" value="1"/>
</dbReference>
<feature type="transmembrane region" description="Helical" evidence="5">
    <location>
        <begin position="265"/>
        <end position="287"/>
    </location>
</feature>
<keyword evidence="5" id="KW-0472">Membrane</keyword>
<dbReference type="KEGG" id="kak:Kalk_10190"/>
<dbReference type="CDD" id="cd00082">
    <property type="entry name" value="HisKA"/>
    <property type="match status" value="1"/>
</dbReference>
<protein>
    <recommendedName>
        <fullName evidence="2">histidine kinase</fullName>
        <ecNumber evidence="2">2.7.13.3</ecNumber>
    </recommendedName>
</protein>
<evidence type="ECO:0000256" key="5">
    <source>
        <dbReference type="SAM" id="Phobius"/>
    </source>
</evidence>
<keyword evidence="4" id="KW-0175">Coiled coil</keyword>
<evidence type="ECO:0000256" key="2">
    <source>
        <dbReference type="ARBA" id="ARBA00012438"/>
    </source>
</evidence>
<dbReference type="GO" id="GO:0000155">
    <property type="term" value="F:phosphorelay sensor kinase activity"/>
    <property type="evidence" value="ECO:0007669"/>
    <property type="project" value="InterPro"/>
</dbReference>
<dbReference type="InterPro" id="IPR003594">
    <property type="entry name" value="HATPase_dom"/>
</dbReference>
<comment type="catalytic activity">
    <reaction evidence="1">
        <text>ATP + protein L-histidine = ADP + protein N-phospho-L-histidine.</text>
        <dbReference type="EC" id="2.7.13.3"/>
    </reaction>
</comment>
<dbReference type="InterPro" id="IPR003661">
    <property type="entry name" value="HisK_dim/P_dom"/>
</dbReference>
<name>A0A2K9LMQ7_9GAMM</name>